<evidence type="ECO:0000259" key="4">
    <source>
        <dbReference type="PROSITE" id="PS51194"/>
    </source>
</evidence>
<dbReference type="EC" id="5.6.2.4" evidence="3"/>
<dbReference type="PROSITE" id="PS51194">
    <property type="entry name" value="HELICASE_CTER"/>
    <property type="match status" value="1"/>
</dbReference>
<name>A0ABD3T4L5_SINWO</name>
<evidence type="ECO:0000256" key="2">
    <source>
        <dbReference type="ARBA" id="ARBA00034617"/>
    </source>
</evidence>
<evidence type="ECO:0000313" key="6">
    <source>
        <dbReference type="Proteomes" id="UP001634394"/>
    </source>
</evidence>
<dbReference type="Pfam" id="PF00271">
    <property type="entry name" value="Helicase_C"/>
    <property type="match status" value="1"/>
</dbReference>
<comment type="caution">
    <text evidence="5">The sequence shown here is derived from an EMBL/GenBank/DDBJ whole genome shotgun (WGS) entry which is preliminary data.</text>
</comment>
<dbReference type="PANTHER" id="PTHR13710">
    <property type="entry name" value="DNA HELICASE RECQ FAMILY MEMBER"/>
    <property type="match status" value="1"/>
</dbReference>
<feature type="domain" description="Helicase C-terminal" evidence="4">
    <location>
        <begin position="1"/>
        <end position="117"/>
    </location>
</feature>
<accession>A0ABD3T4L5</accession>
<dbReference type="Proteomes" id="UP001634394">
    <property type="component" value="Unassembled WGS sequence"/>
</dbReference>
<comment type="similarity">
    <text evidence="1">Belongs to the helicase family. RecQ subfamily.</text>
</comment>
<keyword evidence="6" id="KW-1185">Reference proteome</keyword>
<proteinExistence type="inferred from homology"/>
<dbReference type="EMBL" id="JBJQND010000019">
    <property type="protein sequence ID" value="KAL3831292.1"/>
    <property type="molecule type" value="Genomic_DNA"/>
</dbReference>
<gene>
    <name evidence="5" type="ORF">ACJMK2_023062</name>
</gene>
<dbReference type="AlphaFoldDB" id="A0ABD3T4L5"/>
<reference evidence="5 6" key="1">
    <citation type="submission" date="2024-11" db="EMBL/GenBank/DDBJ databases">
        <title>Chromosome-level genome assembly of the freshwater bivalve Anodonta woodiana.</title>
        <authorList>
            <person name="Chen X."/>
        </authorList>
    </citation>
    <scope>NUCLEOTIDE SEQUENCE [LARGE SCALE GENOMIC DNA]</scope>
    <source>
        <strain evidence="5">MN2024</strain>
        <tissue evidence="5">Gills</tissue>
    </source>
</reference>
<dbReference type="GO" id="GO:0043138">
    <property type="term" value="F:3'-5' DNA helicase activity"/>
    <property type="evidence" value="ECO:0007669"/>
    <property type="project" value="UniProtKB-EC"/>
</dbReference>
<organism evidence="5 6">
    <name type="scientific">Sinanodonta woodiana</name>
    <name type="common">Chinese pond mussel</name>
    <name type="synonym">Anodonta woodiana</name>
    <dbReference type="NCBI Taxonomy" id="1069815"/>
    <lineage>
        <taxon>Eukaryota</taxon>
        <taxon>Metazoa</taxon>
        <taxon>Spiralia</taxon>
        <taxon>Lophotrochozoa</taxon>
        <taxon>Mollusca</taxon>
        <taxon>Bivalvia</taxon>
        <taxon>Autobranchia</taxon>
        <taxon>Heteroconchia</taxon>
        <taxon>Palaeoheterodonta</taxon>
        <taxon>Unionida</taxon>
        <taxon>Unionoidea</taxon>
        <taxon>Unionidae</taxon>
        <taxon>Unioninae</taxon>
        <taxon>Sinanodonta</taxon>
    </lineage>
</organism>
<dbReference type="InterPro" id="IPR027417">
    <property type="entry name" value="P-loop_NTPase"/>
</dbReference>
<dbReference type="SUPFAM" id="SSF52540">
    <property type="entry name" value="P-loop containing nucleoside triphosphate hydrolases"/>
    <property type="match status" value="1"/>
</dbReference>
<dbReference type="PANTHER" id="PTHR13710:SF157">
    <property type="entry name" value="DNA HELICASE"/>
    <property type="match status" value="1"/>
</dbReference>
<evidence type="ECO:0000256" key="1">
    <source>
        <dbReference type="ARBA" id="ARBA00005446"/>
    </source>
</evidence>
<evidence type="ECO:0000256" key="3">
    <source>
        <dbReference type="ARBA" id="ARBA00034808"/>
    </source>
</evidence>
<protein>
    <recommendedName>
        <fullName evidence="3">DNA 3'-5' helicase</fullName>
        <ecNumber evidence="3">5.6.2.4</ecNumber>
    </recommendedName>
</protein>
<evidence type="ECO:0000313" key="5">
    <source>
        <dbReference type="EMBL" id="KAL3831292.1"/>
    </source>
</evidence>
<dbReference type="Gene3D" id="3.40.50.300">
    <property type="entry name" value="P-loop containing nucleotide triphosphate hydrolases"/>
    <property type="match status" value="1"/>
</dbReference>
<sequence>MFHSRTDKVSVTRILEDFVKLQGFIRVLICTVAFSIGIQVDDIDVVVHWGIENSVLSYWQEVGRCSRDGRKGYGIWYIFPRSFSRCSDEYMKKLCNTSDCLRSFVLEQFLLSNMDQSSSRMCSQEDCDCCECKACLCCVNCMYRCGCAGKPVNVIDRL</sequence>
<dbReference type="InterPro" id="IPR001650">
    <property type="entry name" value="Helicase_C-like"/>
</dbReference>
<comment type="catalytic activity">
    <reaction evidence="2">
        <text>Couples ATP hydrolysis with the unwinding of duplex DNA by translocating in the 3'-5' direction.</text>
        <dbReference type="EC" id="5.6.2.4"/>
    </reaction>
</comment>